<gene>
    <name evidence="2" type="ORF">M378DRAFT_14902</name>
</gene>
<dbReference type="Proteomes" id="UP000054549">
    <property type="component" value="Unassembled WGS sequence"/>
</dbReference>
<reference evidence="2 3" key="1">
    <citation type="submission" date="2014-04" db="EMBL/GenBank/DDBJ databases">
        <title>Evolutionary Origins and Diversification of the Mycorrhizal Mutualists.</title>
        <authorList>
            <consortium name="DOE Joint Genome Institute"/>
            <consortium name="Mycorrhizal Genomics Consortium"/>
            <person name="Kohler A."/>
            <person name="Kuo A."/>
            <person name="Nagy L.G."/>
            <person name="Floudas D."/>
            <person name="Copeland A."/>
            <person name="Barry K.W."/>
            <person name="Cichocki N."/>
            <person name="Veneault-Fourrey C."/>
            <person name="LaButti K."/>
            <person name="Lindquist E.A."/>
            <person name="Lipzen A."/>
            <person name="Lundell T."/>
            <person name="Morin E."/>
            <person name="Murat C."/>
            <person name="Riley R."/>
            <person name="Ohm R."/>
            <person name="Sun H."/>
            <person name="Tunlid A."/>
            <person name="Henrissat B."/>
            <person name="Grigoriev I.V."/>
            <person name="Hibbett D.S."/>
            <person name="Martin F."/>
        </authorList>
    </citation>
    <scope>NUCLEOTIDE SEQUENCE [LARGE SCALE GENOMIC DNA]</scope>
    <source>
        <strain evidence="2 3">Koide BX008</strain>
    </source>
</reference>
<accession>A0A0C2S900</accession>
<dbReference type="EMBL" id="KN818318">
    <property type="protein sequence ID" value="KIL59280.1"/>
    <property type="molecule type" value="Genomic_DNA"/>
</dbReference>
<feature type="region of interest" description="Disordered" evidence="1">
    <location>
        <begin position="1"/>
        <end position="39"/>
    </location>
</feature>
<dbReference type="InParanoid" id="A0A0C2S900"/>
<feature type="region of interest" description="Disordered" evidence="1">
    <location>
        <begin position="89"/>
        <end position="139"/>
    </location>
</feature>
<protein>
    <submittedName>
        <fullName evidence="2">Uncharacterized protein</fullName>
    </submittedName>
</protein>
<dbReference type="AlphaFoldDB" id="A0A0C2S900"/>
<keyword evidence="3" id="KW-1185">Reference proteome</keyword>
<dbReference type="HOGENOM" id="CLU_816287_0_0_1"/>
<feature type="compositionally biased region" description="Polar residues" evidence="1">
    <location>
        <begin position="1"/>
        <end position="22"/>
    </location>
</feature>
<feature type="compositionally biased region" description="Polar residues" evidence="1">
    <location>
        <begin position="119"/>
        <end position="128"/>
    </location>
</feature>
<evidence type="ECO:0000313" key="2">
    <source>
        <dbReference type="EMBL" id="KIL59280.1"/>
    </source>
</evidence>
<proteinExistence type="predicted"/>
<dbReference type="OrthoDB" id="3066566at2759"/>
<organism evidence="2 3">
    <name type="scientific">Amanita muscaria (strain Koide BX008)</name>
    <dbReference type="NCBI Taxonomy" id="946122"/>
    <lineage>
        <taxon>Eukaryota</taxon>
        <taxon>Fungi</taxon>
        <taxon>Dikarya</taxon>
        <taxon>Basidiomycota</taxon>
        <taxon>Agaricomycotina</taxon>
        <taxon>Agaricomycetes</taxon>
        <taxon>Agaricomycetidae</taxon>
        <taxon>Agaricales</taxon>
        <taxon>Pluteineae</taxon>
        <taxon>Amanitaceae</taxon>
        <taxon>Amanita</taxon>
    </lineage>
</organism>
<evidence type="ECO:0000256" key="1">
    <source>
        <dbReference type="SAM" id="MobiDB-lite"/>
    </source>
</evidence>
<sequence length="340" mass="38454">MPTFSGPSSTFVSSQIDPNWNGVTGPMGHGSDPSTQSQHILRQASHSDLMQAGNGAYMQLFISKMQLETQLSAQITIVQQLQGIIQSIKDPKMMRRSSRRNSHTPNNSPMRRLRRDSSHSLQSMQLQIPPSPPALDQDDYPDAKFWTSQSWQDYGNKRNELGEKVAKLAFICDEYGDFVGAARIKSMTDTAKKLWADLHHHRLAPATWRLISKHADAYYSNNMRIAYPELQLCDENWKVKMFATIRFPDWSNGARATGKLTRTCHIDFFSLLMLTTVMVSLLRSFLGAMPSINISTGKRAHEYGKNSESSAKRRRPTSGKRARALSVLSLWHRDLSVLQL</sequence>
<name>A0A0C2S900_AMAMK</name>
<evidence type="ECO:0000313" key="3">
    <source>
        <dbReference type="Proteomes" id="UP000054549"/>
    </source>
</evidence>